<sequence length="102" mass="12141">MPKHFSTKKRYLTDDEKRKRAIEFNEFCLDIEKVDVEEFVKSDIFDETIELKCLDCGFQEEIDYDIVSECWDSFMSNYPVSYCPKCNTGDVVPLDVYNRLKK</sequence>
<name>A0A7L6N2H0_9MOLU</name>
<keyword evidence="2" id="KW-1185">Reference proteome</keyword>
<gene>
    <name evidence="1" type="ORF">HF295_06195</name>
</gene>
<reference evidence="1 2" key="1">
    <citation type="submission" date="2020-04" db="EMBL/GenBank/DDBJ databases">
        <authorList>
            <person name="Zheng R.K."/>
            <person name="Sun C.M."/>
        </authorList>
    </citation>
    <scope>NUCLEOTIDE SEQUENCE [LARGE SCALE GENOMIC DNA]</scope>
    <source>
        <strain evidence="2">zrk29</strain>
    </source>
</reference>
<dbReference type="AlphaFoldDB" id="A0A7L6N2H0"/>
<proteinExistence type="predicted"/>
<accession>A0A7L6N2H0</accession>
<organism evidence="1 2">
    <name type="scientific">Hujiaoplasma nucleasis</name>
    <dbReference type="NCBI Taxonomy" id="2725268"/>
    <lineage>
        <taxon>Bacteria</taxon>
        <taxon>Bacillati</taxon>
        <taxon>Mycoplasmatota</taxon>
        <taxon>Mollicutes</taxon>
        <taxon>Candidatus Izemoplasmatales</taxon>
        <taxon>Hujiaoplasmataceae</taxon>
        <taxon>Hujiaoplasma</taxon>
    </lineage>
</organism>
<evidence type="ECO:0000313" key="2">
    <source>
        <dbReference type="Proteomes" id="UP000512167"/>
    </source>
</evidence>
<dbReference type="KEGG" id="tbk:HF295_06195"/>
<dbReference type="Proteomes" id="UP000512167">
    <property type="component" value="Chromosome"/>
</dbReference>
<dbReference type="RefSeq" id="WP_312031298.1">
    <property type="nucleotide sequence ID" value="NZ_CP051151.1"/>
</dbReference>
<protein>
    <submittedName>
        <fullName evidence="1">Uncharacterized protein</fullName>
    </submittedName>
</protein>
<dbReference type="EMBL" id="CP051151">
    <property type="protein sequence ID" value="QLY40460.1"/>
    <property type="molecule type" value="Genomic_DNA"/>
</dbReference>
<evidence type="ECO:0000313" key="1">
    <source>
        <dbReference type="EMBL" id="QLY40460.1"/>
    </source>
</evidence>